<evidence type="ECO:0000256" key="1">
    <source>
        <dbReference type="ARBA" id="ARBA00022723"/>
    </source>
</evidence>
<dbReference type="SUPFAM" id="SSF54593">
    <property type="entry name" value="Glyoxalase/Bleomycin resistance protein/Dihydroxybiphenyl dioxygenase"/>
    <property type="match status" value="1"/>
</dbReference>
<keyword evidence="1" id="KW-0479">Metal-binding</keyword>
<dbReference type="Pfam" id="PF00903">
    <property type="entry name" value="Glyoxalase"/>
    <property type="match status" value="1"/>
</dbReference>
<dbReference type="Gene3D" id="3.10.180.10">
    <property type="entry name" value="2,3-Dihydroxybiphenyl 1,2-Dioxygenase, domain 1"/>
    <property type="match status" value="1"/>
</dbReference>
<dbReference type="AlphaFoldDB" id="A0A559IWK2"/>
<dbReference type="GO" id="GO:0046491">
    <property type="term" value="P:L-methylmalonyl-CoA metabolic process"/>
    <property type="evidence" value="ECO:0007669"/>
    <property type="project" value="TreeGrafter"/>
</dbReference>
<name>A0A559IWK2_9BACL</name>
<dbReference type="GO" id="GO:0046872">
    <property type="term" value="F:metal ion binding"/>
    <property type="evidence" value="ECO:0007669"/>
    <property type="project" value="UniProtKB-KW"/>
</dbReference>
<dbReference type="InterPro" id="IPR029068">
    <property type="entry name" value="Glyas_Bleomycin-R_OHBP_Dase"/>
</dbReference>
<dbReference type="PANTHER" id="PTHR43048">
    <property type="entry name" value="METHYLMALONYL-COA EPIMERASE"/>
    <property type="match status" value="1"/>
</dbReference>
<proteinExistence type="predicted"/>
<dbReference type="Proteomes" id="UP000318102">
    <property type="component" value="Unassembled WGS sequence"/>
</dbReference>
<dbReference type="PANTHER" id="PTHR43048:SF3">
    <property type="entry name" value="METHYLMALONYL-COA EPIMERASE, MITOCHONDRIAL"/>
    <property type="match status" value="1"/>
</dbReference>
<dbReference type="OrthoDB" id="371072at2"/>
<comment type="caution">
    <text evidence="3">The sequence shown here is derived from an EMBL/GenBank/DDBJ whole genome shotgun (WGS) entry which is preliminary data.</text>
</comment>
<protein>
    <submittedName>
        <fullName evidence="3">VOC family protein</fullName>
    </submittedName>
</protein>
<dbReference type="EMBL" id="VNJK01000001">
    <property type="protein sequence ID" value="TVX92010.1"/>
    <property type="molecule type" value="Genomic_DNA"/>
</dbReference>
<dbReference type="CDD" id="cd06587">
    <property type="entry name" value="VOC"/>
    <property type="match status" value="1"/>
</dbReference>
<evidence type="ECO:0000313" key="3">
    <source>
        <dbReference type="EMBL" id="TVX92010.1"/>
    </source>
</evidence>
<organism evidence="3 4">
    <name type="scientific">Paenibacillus agilis</name>
    <dbReference type="NCBI Taxonomy" id="3020863"/>
    <lineage>
        <taxon>Bacteria</taxon>
        <taxon>Bacillati</taxon>
        <taxon>Bacillota</taxon>
        <taxon>Bacilli</taxon>
        <taxon>Bacillales</taxon>
        <taxon>Paenibacillaceae</taxon>
        <taxon>Paenibacillus</taxon>
    </lineage>
</organism>
<dbReference type="InterPro" id="IPR037523">
    <property type="entry name" value="VOC_core"/>
</dbReference>
<dbReference type="InterPro" id="IPR004360">
    <property type="entry name" value="Glyas_Fos-R_dOase_dom"/>
</dbReference>
<dbReference type="PROSITE" id="PS51819">
    <property type="entry name" value="VOC"/>
    <property type="match status" value="1"/>
</dbReference>
<dbReference type="GO" id="GO:0004493">
    <property type="term" value="F:methylmalonyl-CoA epimerase activity"/>
    <property type="evidence" value="ECO:0007669"/>
    <property type="project" value="TreeGrafter"/>
</dbReference>
<dbReference type="InterPro" id="IPR051785">
    <property type="entry name" value="MMCE/EMCE_epimerase"/>
</dbReference>
<gene>
    <name evidence="3" type="ORF">FPZ44_02425</name>
</gene>
<evidence type="ECO:0000313" key="4">
    <source>
        <dbReference type="Proteomes" id="UP000318102"/>
    </source>
</evidence>
<evidence type="ECO:0000259" key="2">
    <source>
        <dbReference type="PROSITE" id="PS51819"/>
    </source>
</evidence>
<reference evidence="3 4" key="1">
    <citation type="submission" date="2019-07" db="EMBL/GenBank/DDBJ databases">
        <authorList>
            <person name="Kim J."/>
        </authorList>
    </citation>
    <scope>NUCLEOTIDE SEQUENCE [LARGE SCALE GENOMIC DNA]</scope>
    <source>
        <strain evidence="3 4">N4</strain>
    </source>
</reference>
<dbReference type="RefSeq" id="WP_144987060.1">
    <property type="nucleotide sequence ID" value="NZ_VNJK01000001.1"/>
</dbReference>
<feature type="domain" description="VOC" evidence="2">
    <location>
        <begin position="5"/>
        <end position="127"/>
    </location>
</feature>
<sequence>MGIRKLEHTGIMVRNMEESITFYTEVIGMTLKDKFIHTDGIIELAFLGFPEQDSVELELIQGYNDNLPAEGKVHHLAFTVDDIESEFERIQELQIELINPEIITLPNGSRYFFFKGPDGEHLELFQSTRP</sequence>
<accession>A0A559IWK2</accession>
<keyword evidence="4" id="KW-1185">Reference proteome</keyword>